<accession>A0A6C0K0G4</accession>
<evidence type="ECO:0000313" key="1">
    <source>
        <dbReference type="EMBL" id="QHU09648.1"/>
    </source>
</evidence>
<name>A0A6C0K0G4_9ZZZZ</name>
<proteinExistence type="predicted"/>
<protein>
    <recommendedName>
        <fullName evidence="2">Methyltransferase</fullName>
    </recommendedName>
</protein>
<dbReference type="AlphaFoldDB" id="A0A6C0K0G4"/>
<dbReference type="GO" id="GO:0003676">
    <property type="term" value="F:nucleic acid binding"/>
    <property type="evidence" value="ECO:0007669"/>
    <property type="project" value="InterPro"/>
</dbReference>
<dbReference type="PRINTS" id="PR00507">
    <property type="entry name" value="N12N6MTFRASE"/>
</dbReference>
<dbReference type="GO" id="GO:0032259">
    <property type="term" value="P:methylation"/>
    <property type="evidence" value="ECO:0007669"/>
    <property type="project" value="InterPro"/>
</dbReference>
<sequence length="342" mass="38799">MELTREQLLVDVLKKKTLKSVADTLNVAQGTIKRWQELGNVPSQYRFDLLRMLSSTIDYSQYTSKEKDQFFTPVALAEYCLKVFKEKVSSDGYRFIEPSAGDGSFLKLLPPDSIGLDIEPRAPNILKQDYLSWLPPPNQQYIVFGNPPFGLRGHLALKFINHSFQFADYVCFILPQLFESDGKGSPRKRVVGYNLIHSEKLSAKFHTPEGSNVEVNGVFQIWSKNQINEVFAIKKPDNNLLTVYSLSDGGTASTTRNKEMLNKCDVYLPSTCFGKETMRVYDSFNDLPNKKGYGLVFHALKPEMIEKTRKIDWGDISFLSTNSAYNLRTSIIYNALAIKPST</sequence>
<dbReference type="InterPro" id="IPR029063">
    <property type="entry name" value="SAM-dependent_MTases_sf"/>
</dbReference>
<dbReference type="InterPro" id="IPR002052">
    <property type="entry name" value="DNA_methylase_N6_adenine_CS"/>
</dbReference>
<dbReference type="GO" id="GO:0008168">
    <property type="term" value="F:methyltransferase activity"/>
    <property type="evidence" value="ECO:0007669"/>
    <property type="project" value="InterPro"/>
</dbReference>
<dbReference type="EMBL" id="MN740740">
    <property type="protein sequence ID" value="QHU09648.1"/>
    <property type="molecule type" value="Genomic_DNA"/>
</dbReference>
<reference evidence="1" key="1">
    <citation type="journal article" date="2020" name="Nature">
        <title>Giant virus diversity and host interactions through global metagenomics.</title>
        <authorList>
            <person name="Schulz F."/>
            <person name="Roux S."/>
            <person name="Paez-Espino D."/>
            <person name="Jungbluth S."/>
            <person name="Walsh D.A."/>
            <person name="Denef V.J."/>
            <person name="McMahon K.D."/>
            <person name="Konstantinidis K.T."/>
            <person name="Eloe-Fadrosh E.A."/>
            <person name="Kyrpides N.C."/>
            <person name="Woyke T."/>
        </authorList>
    </citation>
    <scope>NUCLEOTIDE SEQUENCE</scope>
    <source>
        <strain evidence="1">GVMAG-S-1101164-105</strain>
    </source>
</reference>
<evidence type="ECO:0008006" key="2">
    <source>
        <dbReference type="Google" id="ProtNLM"/>
    </source>
</evidence>
<dbReference type="PROSITE" id="PS00092">
    <property type="entry name" value="N6_MTASE"/>
    <property type="match status" value="1"/>
</dbReference>
<dbReference type="Gene3D" id="3.40.50.150">
    <property type="entry name" value="Vaccinia Virus protein VP39"/>
    <property type="match status" value="1"/>
</dbReference>
<dbReference type="SUPFAM" id="SSF53335">
    <property type="entry name" value="S-adenosyl-L-methionine-dependent methyltransferases"/>
    <property type="match status" value="1"/>
</dbReference>
<organism evidence="1">
    <name type="scientific">viral metagenome</name>
    <dbReference type="NCBI Taxonomy" id="1070528"/>
    <lineage>
        <taxon>unclassified sequences</taxon>
        <taxon>metagenomes</taxon>
        <taxon>organismal metagenomes</taxon>
    </lineage>
</organism>